<proteinExistence type="predicted"/>
<organism evidence="1 2">
    <name type="scientific">Rhizobium mulingense</name>
    <dbReference type="NCBI Taxonomy" id="3031128"/>
    <lineage>
        <taxon>Bacteria</taxon>
        <taxon>Pseudomonadati</taxon>
        <taxon>Pseudomonadota</taxon>
        <taxon>Alphaproteobacteria</taxon>
        <taxon>Hyphomicrobiales</taxon>
        <taxon>Rhizobiaceae</taxon>
        <taxon>Rhizobium/Agrobacterium group</taxon>
        <taxon>Rhizobium</taxon>
    </lineage>
</organism>
<keyword evidence="2" id="KW-1185">Reference proteome</keyword>
<gene>
    <name evidence="1" type="ORF">U8465_11425</name>
</gene>
<evidence type="ECO:0000313" key="1">
    <source>
        <dbReference type="EMBL" id="MEA3517726.1"/>
    </source>
</evidence>
<sequence length="151" mass="16011">MSESPTIKQRRKGRSGMQAMLIPSQQMVAEQIRSAPQGVHTDLGALRRRLAAQYGADACCPVTVQRHLRAVAELSFGALAAGEPVSAVTPYWRLVDPASLLAARLAGGPAFIRERLEAERPKSSRGSLSGWCGGALAAAEYLPVAAAVRSM</sequence>
<dbReference type="EMBL" id="JAYESG010000005">
    <property type="protein sequence ID" value="MEA3517726.1"/>
    <property type="molecule type" value="Genomic_DNA"/>
</dbReference>
<accession>A0ACC6MY94</accession>
<name>A0ACC6MY94_9HYPH</name>
<comment type="caution">
    <text evidence="1">The sequence shown here is derived from an EMBL/GenBank/DDBJ whole genome shotgun (WGS) entry which is preliminary data.</text>
</comment>
<dbReference type="Proteomes" id="UP001304050">
    <property type="component" value="Unassembled WGS sequence"/>
</dbReference>
<evidence type="ECO:0000313" key="2">
    <source>
        <dbReference type="Proteomes" id="UP001304050"/>
    </source>
</evidence>
<protein>
    <submittedName>
        <fullName evidence="1">Uncharacterized protein</fullName>
    </submittedName>
</protein>
<reference evidence="1" key="1">
    <citation type="submission" date="2023-12" db="EMBL/GenBank/DDBJ databases">
        <title>Diversity of Rhizobium in root nodule of phaseolus vulgaris.</title>
        <authorList>
            <person name="Wang H."/>
        </authorList>
    </citation>
    <scope>NUCLEOTIDE SEQUENCE</scope>
    <source>
        <strain evidence="1">MJ31</strain>
    </source>
</reference>